<keyword evidence="5" id="KW-1185">Reference proteome</keyword>
<organism evidence="4 5">
    <name type="scientific">Actinoplanes nipponensis</name>
    <dbReference type="NCBI Taxonomy" id="135950"/>
    <lineage>
        <taxon>Bacteria</taxon>
        <taxon>Bacillati</taxon>
        <taxon>Actinomycetota</taxon>
        <taxon>Actinomycetes</taxon>
        <taxon>Micromonosporales</taxon>
        <taxon>Micromonosporaceae</taxon>
        <taxon>Actinoplanes</taxon>
    </lineage>
</organism>
<dbReference type="PROSITE" id="PS51186">
    <property type="entry name" value="GNAT"/>
    <property type="match status" value="1"/>
</dbReference>
<dbReference type="GO" id="GO:0016747">
    <property type="term" value="F:acyltransferase activity, transferring groups other than amino-acyl groups"/>
    <property type="evidence" value="ECO:0007669"/>
    <property type="project" value="InterPro"/>
</dbReference>
<gene>
    <name evidence="4" type="ORF">Ani05nite_33290</name>
</gene>
<evidence type="ECO:0000259" key="3">
    <source>
        <dbReference type="PROSITE" id="PS51186"/>
    </source>
</evidence>
<sequence>MRLELVGCGGRWVVGVGVRGFALGRSGSRTLAWAPVRIAPGPGYPPGAAVGVGGNSVDGGARRWWGRGVTEIRLARPSDLIAIQRIEFAAGELFRDVGMPEIADHPEPTIAALTEYQRAGRCWVAVDGDDRPLGFILVDLVDGRAHIEQVSILPDHAHRRIGRDLIDHVTSWAAGRGLGALSLTTFRSVPWNAPYYERLGFSVLPSAVHGPELAALLVEEAAHGLDPEHRVAMVRPIHQLR</sequence>
<dbReference type="PANTHER" id="PTHR43800">
    <property type="entry name" value="PEPTIDYL-LYSINE N-ACETYLTRANSFERASE YJAB"/>
    <property type="match status" value="1"/>
</dbReference>
<evidence type="ECO:0000313" key="4">
    <source>
        <dbReference type="EMBL" id="GIE49795.1"/>
    </source>
</evidence>
<dbReference type="Gene3D" id="3.40.630.30">
    <property type="match status" value="1"/>
</dbReference>
<reference evidence="4" key="1">
    <citation type="submission" date="2021-01" db="EMBL/GenBank/DDBJ databases">
        <title>Whole genome shotgun sequence of Actinoplanes nipponensis NBRC 14063.</title>
        <authorList>
            <person name="Komaki H."/>
            <person name="Tamura T."/>
        </authorList>
    </citation>
    <scope>NUCLEOTIDE SEQUENCE</scope>
    <source>
        <strain evidence="4">NBRC 14063</strain>
    </source>
</reference>
<dbReference type="InterPro" id="IPR016181">
    <property type="entry name" value="Acyl_CoA_acyltransferase"/>
</dbReference>
<accession>A0A919JI62</accession>
<dbReference type="Pfam" id="PF00583">
    <property type="entry name" value="Acetyltransf_1"/>
    <property type="match status" value="1"/>
</dbReference>
<dbReference type="SUPFAM" id="SSF55729">
    <property type="entry name" value="Acyl-CoA N-acyltransferases (Nat)"/>
    <property type="match status" value="1"/>
</dbReference>
<dbReference type="PANTHER" id="PTHR43800:SF1">
    <property type="entry name" value="PEPTIDYL-LYSINE N-ACETYLTRANSFERASE YJAB"/>
    <property type="match status" value="1"/>
</dbReference>
<dbReference type="AlphaFoldDB" id="A0A919JI62"/>
<name>A0A919JI62_9ACTN</name>
<dbReference type="CDD" id="cd04301">
    <property type="entry name" value="NAT_SF"/>
    <property type="match status" value="1"/>
</dbReference>
<keyword evidence="1" id="KW-0808">Transferase</keyword>
<feature type="domain" description="N-acetyltransferase" evidence="3">
    <location>
        <begin position="70"/>
        <end position="219"/>
    </location>
</feature>
<dbReference type="EMBL" id="BOMQ01000040">
    <property type="protein sequence ID" value="GIE49795.1"/>
    <property type="molecule type" value="Genomic_DNA"/>
</dbReference>
<proteinExistence type="predicted"/>
<comment type="caution">
    <text evidence="4">The sequence shown here is derived from an EMBL/GenBank/DDBJ whole genome shotgun (WGS) entry which is preliminary data.</text>
</comment>
<evidence type="ECO:0000256" key="1">
    <source>
        <dbReference type="ARBA" id="ARBA00022679"/>
    </source>
</evidence>
<dbReference type="InterPro" id="IPR000182">
    <property type="entry name" value="GNAT_dom"/>
</dbReference>
<keyword evidence="2" id="KW-0012">Acyltransferase</keyword>
<protein>
    <recommendedName>
        <fullName evidence="3">N-acetyltransferase domain-containing protein</fullName>
    </recommendedName>
</protein>
<dbReference type="Proteomes" id="UP000647172">
    <property type="component" value="Unassembled WGS sequence"/>
</dbReference>
<evidence type="ECO:0000313" key="5">
    <source>
        <dbReference type="Proteomes" id="UP000647172"/>
    </source>
</evidence>
<evidence type="ECO:0000256" key="2">
    <source>
        <dbReference type="ARBA" id="ARBA00023315"/>
    </source>
</evidence>